<reference evidence="6" key="1">
    <citation type="submission" date="2021-07" db="EMBL/GenBank/DDBJ databases">
        <title>Pseudohoeflea marina sp. nov. a polyhydroxyalcanoate-producing bacterium.</title>
        <authorList>
            <person name="Zheng W."/>
            <person name="Yu S."/>
            <person name="Huang Y."/>
        </authorList>
    </citation>
    <scope>NUCLEOTIDE SEQUENCE</scope>
    <source>
        <strain evidence="6">DP4N28-3</strain>
    </source>
</reference>
<dbReference type="PANTHER" id="PTHR43201:SF5">
    <property type="entry name" value="MEDIUM-CHAIN ACYL-COA LIGASE ACSF2, MITOCHONDRIAL"/>
    <property type="match status" value="1"/>
</dbReference>
<dbReference type="PROSITE" id="PS00455">
    <property type="entry name" value="AMP_BINDING"/>
    <property type="match status" value="1"/>
</dbReference>
<comment type="similarity">
    <text evidence="1">Belongs to the ATP-dependent AMP-binding enzyme family.</text>
</comment>
<comment type="caution">
    <text evidence="6">The sequence shown here is derived from an EMBL/GenBank/DDBJ whole genome shotgun (WGS) entry which is preliminary data.</text>
</comment>
<evidence type="ECO:0000313" key="7">
    <source>
        <dbReference type="Proteomes" id="UP001430804"/>
    </source>
</evidence>
<dbReference type="RefSeq" id="WP_219201335.1">
    <property type="nucleotide sequence ID" value="NZ_JAHWQX010000002.1"/>
</dbReference>
<feature type="domain" description="AMP-dependent synthetase/ligase" evidence="4">
    <location>
        <begin position="14"/>
        <end position="373"/>
    </location>
</feature>
<dbReference type="PANTHER" id="PTHR43201">
    <property type="entry name" value="ACYL-COA SYNTHETASE"/>
    <property type="match status" value="1"/>
</dbReference>
<organism evidence="6 7">
    <name type="scientific">Pseudohoeflea coraliihabitans</name>
    <dbReference type="NCBI Taxonomy" id="2860393"/>
    <lineage>
        <taxon>Bacteria</taxon>
        <taxon>Pseudomonadati</taxon>
        <taxon>Pseudomonadota</taxon>
        <taxon>Alphaproteobacteria</taxon>
        <taxon>Hyphomicrobiales</taxon>
        <taxon>Rhizobiaceae</taxon>
        <taxon>Pseudohoeflea</taxon>
    </lineage>
</organism>
<evidence type="ECO:0000256" key="2">
    <source>
        <dbReference type="ARBA" id="ARBA00022598"/>
    </source>
</evidence>
<dbReference type="InterPro" id="IPR000873">
    <property type="entry name" value="AMP-dep_synth/lig_dom"/>
</dbReference>
<dbReference type="Pfam" id="PF00501">
    <property type="entry name" value="AMP-binding"/>
    <property type="match status" value="1"/>
</dbReference>
<evidence type="ECO:0000256" key="3">
    <source>
        <dbReference type="ARBA" id="ARBA00022723"/>
    </source>
</evidence>
<keyword evidence="3" id="KW-0479">Metal-binding</keyword>
<dbReference type="InterPro" id="IPR025110">
    <property type="entry name" value="AMP-bd_C"/>
</dbReference>
<evidence type="ECO:0000259" key="4">
    <source>
        <dbReference type="Pfam" id="PF00501"/>
    </source>
</evidence>
<keyword evidence="2 6" id="KW-0436">Ligase</keyword>
<dbReference type="Pfam" id="PF13193">
    <property type="entry name" value="AMP-binding_C"/>
    <property type="match status" value="1"/>
</dbReference>
<proteinExistence type="inferred from homology"/>
<dbReference type="EMBL" id="JAHWQX010000002">
    <property type="protein sequence ID" value="MBW3097423.1"/>
    <property type="molecule type" value="Genomic_DNA"/>
</dbReference>
<evidence type="ECO:0000256" key="1">
    <source>
        <dbReference type="ARBA" id="ARBA00006432"/>
    </source>
</evidence>
<keyword evidence="7" id="KW-1185">Reference proteome</keyword>
<accession>A0ABS6WNC3</accession>
<evidence type="ECO:0000313" key="6">
    <source>
        <dbReference type="EMBL" id="MBW3097423.1"/>
    </source>
</evidence>
<gene>
    <name evidence="6" type="ORF">KY465_09030</name>
</gene>
<feature type="domain" description="AMP-binding enzyme C-terminal" evidence="5">
    <location>
        <begin position="423"/>
        <end position="497"/>
    </location>
</feature>
<dbReference type="Proteomes" id="UP001430804">
    <property type="component" value="Unassembled WGS sequence"/>
</dbReference>
<sequence length="514" mass="55352">MIRLDLIAPLAELLRRQSADHPDKIAFEDKTRSITYRDLANEVNTLASNLIARGLPPGGSVGIWLPNSVDWVVATLAAIRAGGVAVPIAFDAKQAEMDYRVEDAGIRIIVSRIEKREAIATSGKIDPSAVILTDDADSENGFKSLCPRTASEIALKDDDIDDVSMIVYTSGTTGSPKGVMLTTRSMLWVNAACWAPIFGMGPDDTILSPLPLFHSYALNFCVLSIVANGATEYVMERFSTHEAMDLLGSGRFTKMPGVPTMFHYLMLAAKEAGTNPFSSVSRCVSAGAIMPAALNNAFEERFGVELLDGYGITETSTMVTMNWPGQARIAGSCGLPLPGLAVRIIDPATGKDVPQGDEGELVVRGPNVMKGYHNKPNETASALKNGWYHTGDLARADANSFLTITGRLKELIIRGGQNISPAEVEETIVVMDGVRDCAVVGVSHDTLGEVPVAFIVAEETAPDIDSIKAFCSERLSSYKIPHDLVIIETIPRTGSGKIIRFQLREHYENAGQGR</sequence>
<dbReference type="InterPro" id="IPR020845">
    <property type="entry name" value="AMP-binding_CS"/>
</dbReference>
<evidence type="ECO:0000259" key="5">
    <source>
        <dbReference type="Pfam" id="PF13193"/>
    </source>
</evidence>
<name>A0ABS6WNC3_9HYPH</name>
<dbReference type="GO" id="GO:0016874">
    <property type="term" value="F:ligase activity"/>
    <property type="evidence" value="ECO:0007669"/>
    <property type="project" value="UniProtKB-KW"/>
</dbReference>
<protein>
    <submittedName>
        <fullName evidence="6">Acyl--CoA ligase</fullName>
    </submittedName>
</protein>